<sequence>MALRPACLTAAIAASLLLAPSAYAVDEAPTPVAASAVTSGASPDPATDATPVTDIAEAAPAAAAVAGPAVGDVTVAVAPALDLSSLQRVKVTSGLGVGPNGNRVGDHVLRLVMRGDTAAVTAAKVGLSALAFVTGVGDIGTSNSFSKNNVRGEDIQSVPSPAFGALPGMIREQLALYFTAHPGAIPSDERTVEASAGQWSLVYQKLSDAETPYELRHDVTIGFPLVRKLFRSASGGQGVHCQDEARVAPLQEWQADDYAKAKAASREFAEACIVRFVAELPRLFPDHGALPETAAEPELPMDTPAVTEEAAAAAQA</sequence>
<feature type="region of interest" description="Disordered" evidence="1">
    <location>
        <begin position="288"/>
        <end position="316"/>
    </location>
</feature>
<evidence type="ECO:0000256" key="2">
    <source>
        <dbReference type="SAM" id="SignalP"/>
    </source>
</evidence>
<keyword evidence="2" id="KW-0732">Signal</keyword>
<feature type="chain" id="PRO_5010731686" evidence="2">
    <location>
        <begin position="25"/>
        <end position="316"/>
    </location>
</feature>
<evidence type="ECO:0000313" key="3">
    <source>
        <dbReference type="EMBL" id="SLM23476.1"/>
    </source>
</evidence>
<evidence type="ECO:0000313" key="4">
    <source>
        <dbReference type="Proteomes" id="UP000191133"/>
    </source>
</evidence>
<organism evidence="3 4">
    <name type="scientific">Stenotrophomonas indicatrix</name>
    <dbReference type="NCBI Taxonomy" id="2045451"/>
    <lineage>
        <taxon>Bacteria</taxon>
        <taxon>Pseudomonadati</taxon>
        <taxon>Pseudomonadota</taxon>
        <taxon>Gammaproteobacteria</taxon>
        <taxon>Lysobacterales</taxon>
        <taxon>Lysobacteraceae</taxon>
        <taxon>Stenotrophomonas</taxon>
    </lineage>
</organism>
<evidence type="ECO:0000256" key="1">
    <source>
        <dbReference type="SAM" id="MobiDB-lite"/>
    </source>
</evidence>
<feature type="signal peptide" evidence="2">
    <location>
        <begin position="1"/>
        <end position="24"/>
    </location>
</feature>
<protein>
    <submittedName>
        <fullName evidence="3">Uncharacterized protein</fullName>
    </submittedName>
</protein>
<dbReference type="EMBL" id="FWEU01000001">
    <property type="protein sequence ID" value="SLM23476.1"/>
    <property type="molecule type" value="Genomic_DNA"/>
</dbReference>
<dbReference type="RefSeq" id="WP_049466029.1">
    <property type="nucleotide sequence ID" value="NZ_CP118899.1"/>
</dbReference>
<dbReference type="Proteomes" id="UP000191133">
    <property type="component" value="Unassembled WGS sequence"/>
</dbReference>
<name>A0A1W1GVT7_9GAMM</name>
<dbReference type="AlphaFoldDB" id="A0A1W1GVT7"/>
<gene>
    <name evidence="3" type="ORF">SAMN04488690_1168</name>
</gene>
<accession>A0A1W1GVT7</accession>
<proteinExistence type="predicted"/>
<reference evidence="4" key="1">
    <citation type="submission" date="2016-10" db="EMBL/GenBank/DDBJ databases">
        <authorList>
            <person name="Varghese N."/>
        </authorList>
    </citation>
    <scope>NUCLEOTIDE SEQUENCE [LARGE SCALE GENOMIC DNA]</scope>
    <source>
        <strain evidence="4">92MFCol6.1</strain>
    </source>
</reference>